<dbReference type="EMBL" id="CAJVPT010066369">
    <property type="protein sequence ID" value="CAG8773297.1"/>
    <property type="molecule type" value="Genomic_DNA"/>
</dbReference>
<reference evidence="1" key="1">
    <citation type="submission" date="2021-06" db="EMBL/GenBank/DDBJ databases">
        <authorList>
            <person name="Kallberg Y."/>
            <person name="Tangrot J."/>
            <person name="Rosling A."/>
        </authorList>
    </citation>
    <scope>NUCLEOTIDE SEQUENCE</scope>
    <source>
        <strain evidence="1">CL356</strain>
    </source>
</reference>
<feature type="non-terminal residue" evidence="1">
    <location>
        <position position="1"/>
    </location>
</feature>
<evidence type="ECO:0000313" key="1">
    <source>
        <dbReference type="EMBL" id="CAG8773297.1"/>
    </source>
</evidence>
<name>A0ACA9R1Q9_9GLOM</name>
<organism evidence="1 2">
    <name type="scientific">Acaulospora colombiana</name>
    <dbReference type="NCBI Taxonomy" id="27376"/>
    <lineage>
        <taxon>Eukaryota</taxon>
        <taxon>Fungi</taxon>
        <taxon>Fungi incertae sedis</taxon>
        <taxon>Mucoromycota</taxon>
        <taxon>Glomeromycotina</taxon>
        <taxon>Glomeromycetes</taxon>
        <taxon>Diversisporales</taxon>
        <taxon>Acaulosporaceae</taxon>
        <taxon>Acaulospora</taxon>
    </lineage>
</organism>
<comment type="caution">
    <text evidence="1">The sequence shown here is derived from an EMBL/GenBank/DDBJ whole genome shotgun (WGS) entry which is preliminary data.</text>
</comment>
<feature type="non-terminal residue" evidence="1">
    <location>
        <position position="78"/>
    </location>
</feature>
<sequence>ITCLYDMDIVFEPNGVFNEEELMEADLHAIVQVGIMSGAGLTLRFQSFMYQTLCGLKYIHSANVLHRDLKPGNILLNA</sequence>
<evidence type="ECO:0000313" key="2">
    <source>
        <dbReference type="Proteomes" id="UP000789525"/>
    </source>
</evidence>
<keyword evidence="2" id="KW-1185">Reference proteome</keyword>
<protein>
    <submittedName>
        <fullName evidence="1">2640_t:CDS:1</fullName>
    </submittedName>
</protein>
<accession>A0ACA9R1Q9</accession>
<gene>
    <name evidence="1" type="ORF">ACOLOM_LOCUS13934</name>
</gene>
<proteinExistence type="predicted"/>
<dbReference type="Proteomes" id="UP000789525">
    <property type="component" value="Unassembled WGS sequence"/>
</dbReference>